<reference evidence="1" key="1">
    <citation type="submission" date="2023-04" db="EMBL/GenBank/DDBJ databases">
        <authorList>
            <person name="Vijverberg K."/>
            <person name="Xiong W."/>
            <person name="Schranz E."/>
        </authorList>
    </citation>
    <scope>NUCLEOTIDE SEQUENCE</scope>
</reference>
<evidence type="ECO:0000313" key="2">
    <source>
        <dbReference type="Proteomes" id="UP001177003"/>
    </source>
</evidence>
<accession>A0AA36EB96</accession>
<dbReference type="Proteomes" id="UP001177003">
    <property type="component" value="Chromosome 6"/>
</dbReference>
<gene>
    <name evidence="1" type="ORF">LSALG_LOCUS29293</name>
</gene>
<organism evidence="1 2">
    <name type="scientific">Lactuca saligna</name>
    <name type="common">Willowleaf lettuce</name>
    <dbReference type="NCBI Taxonomy" id="75948"/>
    <lineage>
        <taxon>Eukaryota</taxon>
        <taxon>Viridiplantae</taxon>
        <taxon>Streptophyta</taxon>
        <taxon>Embryophyta</taxon>
        <taxon>Tracheophyta</taxon>
        <taxon>Spermatophyta</taxon>
        <taxon>Magnoliopsida</taxon>
        <taxon>eudicotyledons</taxon>
        <taxon>Gunneridae</taxon>
        <taxon>Pentapetalae</taxon>
        <taxon>asterids</taxon>
        <taxon>campanulids</taxon>
        <taxon>Asterales</taxon>
        <taxon>Asteraceae</taxon>
        <taxon>Cichorioideae</taxon>
        <taxon>Cichorieae</taxon>
        <taxon>Lactucinae</taxon>
        <taxon>Lactuca</taxon>
    </lineage>
</organism>
<sequence length="108" mass="12313">MWVDLRGDGAPGDELLPPPIRREKSIHRLGSETNICTGSFGIVHCVDWNGSDVAVTILLEQDFHLENLYEKTRRKVKRQLSPYPFPGLHQIIIIGCNKQLDLKKVSRH</sequence>
<dbReference type="EMBL" id="OX465082">
    <property type="protein sequence ID" value="CAI9290081.1"/>
    <property type="molecule type" value="Genomic_DNA"/>
</dbReference>
<dbReference type="AlphaFoldDB" id="A0AA36EB96"/>
<keyword evidence="2" id="KW-1185">Reference proteome</keyword>
<protein>
    <recommendedName>
        <fullName evidence="3">Protein kinase domain-containing protein</fullName>
    </recommendedName>
</protein>
<evidence type="ECO:0000313" key="1">
    <source>
        <dbReference type="EMBL" id="CAI9290081.1"/>
    </source>
</evidence>
<evidence type="ECO:0008006" key="3">
    <source>
        <dbReference type="Google" id="ProtNLM"/>
    </source>
</evidence>
<name>A0AA36EB96_LACSI</name>
<dbReference type="Gene3D" id="3.30.200.20">
    <property type="entry name" value="Phosphorylase Kinase, domain 1"/>
    <property type="match status" value="1"/>
</dbReference>
<proteinExistence type="predicted"/>